<accession>A0A562DK44</accession>
<dbReference type="EMBL" id="VLJT01000049">
    <property type="protein sequence ID" value="TWH09975.1"/>
    <property type="molecule type" value="Genomic_DNA"/>
</dbReference>
<evidence type="ECO:0000313" key="2">
    <source>
        <dbReference type="Proteomes" id="UP000317573"/>
    </source>
</evidence>
<evidence type="ECO:0000313" key="1">
    <source>
        <dbReference type="EMBL" id="TWH09975.1"/>
    </source>
</evidence>
<organism evidence="1 2">
    <name type="scientific">Rhodococcus rhodochrous J45</name>
    <dbReference type="NCBI Taxonomy" id="935266"/>
    <lineage>
        <taxon>Bacteria</taxon>
        <taxon>Bacillati</taxon>
        <taxon>Actinomycetota</taxon>
        <taxon>Actinomycetes</taxon>
        <taxon>Mycobacteriales</taxon>
        <taxon>Nocardiaceae</taxon>
        <taxon>Rhodococcus</taxon>
    </lineage>
</organism>
<name>A0A562DK44_RHORH</name>
<dbReference type="Pfam" id="PF07751">
    <property type="entry name" value="Abi_2"/>
    <property type="match status" value="1"/>
</dbReference>
<proteinExistence type="predicted"/>
<protein>
    <submittedName>
        <fullName evidence="1">Abi-like protein</fullName>
    </submittedName>
</protein>
<sequence length="225" mass="26134">MATSGDAWIEQWLSKDRFALYVRKSGGDRTRALELYEWNAKLGAAFLHDLNHLEVALRNAYDQQLVHATLRGDRHWTDKRTVQHLFPRHMRMDQRTRKQVDANRTPRDQIGYARSAAGATPNPGKVVAELMFGFWTYMTSDLHEKTLWVPYLHKAFPQNTDRSRVHDTLTDLRKFRNRVAHHEPILSAPEARRRQLVSAMRLIRPEALAHFNAHSEVAAILAKRP</sequence>
<dbReference type="InterPro" id="IPR011664">
    <property type="entry name" value="Abi_system_AbiD/AbiF-like"/>
</dbReference>
<dbReference type="Proteomes" id="UP000317573">
    <property type="component" value="Unassembled WGS sequence"/>
</dbReference>
<gene>
    <name evidence="1" type="ORF">L618_004900000100</name>
</gene>
<comment type="caution">
    <text evidence="1">The sequence shown here is derived from an EMBL/GenBank/DDBJ whole genome shotgun (WGS) entry which is preliminary data.</text>
</comment>
<dbReference type="AlphaFoldDB" id="A0A562DK44"/>
<reference evidence="1 2" key="1">
    <citation type="submission" date="2019-07" db="EMBL/GenBank/DDBJ databases">
        <title>Genome sequencing of lignin-degrading bacterial isolates.</title>
        <authorList>
            <person name="Gladden J."/>
        </authorList>
    </citation>
    <scope>NUCLEOTIDE SEQUENCE [LARGE SCALE GENOMIC DNA]</scope>
    <source>
        <strain evidence="1 2">J45</strain>
    </source>
</reference>
<dbReference type="RefSeq" id="WP_186455271.1">
    <property type="nucleotide sequence ID" value="NZ_VLJT01000049.1"/>
</dbReference>